<evidence type="ECO:0000256" key="7">
    <source>
        <dbReference type="ARBA" id="ARBA00023214"/>
    </source>
</evidence>
<feature type="transmembrane region" description="Helical" evidence="9">
    <location>
        <begin position="181"/>
        <end position="199"/>
    </location>
</feature>
<feature type="transmembrane region" description="Helical" evidence="9">
    <location>
        <begin position="529"/>
        <end position="549"/>
    </location>
</feature>
<dbReference type="Gene3D" id="1.10.3080.10">
    <property type="entry name" value="Clc chloride channel"/>
    <property type="match status" value="1"/>
</dbReference>
<feature type="compositionally biased region" description="Basic and acidic residues" evidence="8">
    <location>
        <begin position="24"/>
        <end position="35"/>
    </location>
</feature>
<dbReference type="GO" id="GO:0005794">
    <property type="term" value="C:Golgi apparatus"/>
    <property type="evidence" value="ECO:0007669"/>
    <property type="project" value="TreeGrafter"/>
</dbReference>
<organism evidence="11 12">
    <name type="scientific">Hydnum rufescens UP504</name>
    <dbReference type="NCBI Taxonomy" id="1448309"/>
    <lineage>
        <taxon>Eukaryota</taxon>
        <taxon>Fungi</taxon>
        <taxon>Dikarya</taxon>
        <taxon>Basidiomycota</taxon>
        <taxon>Agaricomycotina</taxon>
        <taxon>Agaricomycetes</taxon>
        <taxon>Cantharellales</taxon>
        <taxon>Hydnaceae</taxon>
        <taxon>Hydnum</taxon>
    </lineage>
</organism>
<dbReference type="AlphaFoldDB" id="A0A9P6DMP2"/>
<keyword evidence="3 9" id="KW-0812">Transmembrane</keyword>
<evidence type="ECO:0000256" key="5">
    <source>
        <dbReference type="ARBA" id="ARBA00023065"/>
    </source>
</evidence>
<feature type="transmembrane region" description="Helical" evidence="9">
    <location>
        <begin position="389"/>
        <end position="413"/>
    </location>
</feature>
<feature type="transmembrane region" description="Helical" evidence="9">
    <location>
        <begin position="220"/>
        <end position="243"/>
    </location>
</feature>
<gene>
    <name evidence="11" type="ORF">BS47DRAFT_1373732</name>
</gene>
<evidence type="ECO:0000256" key="2">
    <source>
        <dbReference type="ARBA" id="ARBA00022448"/>
    </source>
</evidence>
<dbReference type="InterPro" id="IPR014743">
    <property type="entry name" value="Cl-channel_core"/>
</dbReference>
<evidence type="ECO:0000256" key="6">
    <source>
        <dbReference type="ARBA" id="ARBA00023136"/>
    </source>
</evidence>
<evidence type="ECO:0000313" key="12">
    <source>
        <dbReference type="Proteomes" id="UP000886523"/>
    </source>
</evidence>
<evidence type="ECO:0000256" key="1">
    <source>
        <dbReference type="ARBA" id="ARBA00004141"/>
    </source>
</evidence>
<keyword evidence="7" id="KW-0868">Chloride</keyword>
<dbReference type="SUPFAM" id="SSF81340">
    <property type="entry name" value="Clc chloride channel"/>
    <property type="match status" value="1"/>
</dbReference>
<dbReference type="SUPFAM" id="SSF54631">
    <property type="entry name" value="CBS-domain pair"/>
    <property type="match status" value="1"/>
</dbReference>
<protein>
    <recommendedName>
        <fullName evidence="10">CBS domain-containing protein</fullName>
    </recommendedName>
</protein>
<evidence type="ECO:0000256" key="8">
    <source>
        <dbReference type="SAM" id="MobiDB-lite"/>
    </source>
</evidence>
<feature type="transmembrane region" description="Helical" evidence="9">
    <location>
        <begin position="282"/>
        <end position="307"/>
    </location>
</feature>
<dbReference type="GO" id="GO:0005247">
    <property type="term" value="F:voltage-gated chloride channel activity"/>
    <property type="evidence" value="ECO:0007669"/>
    <property type="project" value="TreeGrafter"/>
</dbReference>
<feature type="compositionally biased region" description="Pro residues" evidence="8">
    <location>
        <begin position="1"/>
        <end position="11"/>
    </location>
</feature>
<keyword evidence="12" id="KW-1185">Reference proteome</keyword>
<keyword evidence="6 9" id="KW-0472">Membrane</keyword>
<evidence type="ECO:0000256" key="9">
    <source>
        <dbReference type="SAM" id="Phobius"/>
    </source>
</evidence>
<feature type="transmembrane region" description="Helical" evidence="9">
    <location>
        <begin position="101"/>
        <end position="122"/>
    </location>
</feature>
<feature type="transmembrane region" description="Helical" evidence="9">
    <location>
        <begin position="357"/>
        <end position="377"/>
    </location>
</feature>
<dbReference type="PANTHER" id="PTHR45711">
    <property type="entry name" value="CHLORIDE CHANNEL PROTEIN"/>
    <property type="match status" value="1"/>
</dbReference>
<keyword evidence="4 9" id="KW-1133">Transmembrane helix</keyword>
<dbReference type="InterPro" id="IPR001807">
    <property type="entry name" value="ClC"/>
</dbReference>
<evidence type="ECO:0000256" key="4">
    <source>
        <dbReference type="ARBA" id="ARBA00022989"/>
    </source>
</evidence>
<dbReference type="GO" id="GO:0005886">
    <property type="term" value="C:plasma membrane"/>
    <property type="evidence" value="ECO:0007669"/>
    <property type="project" value="TreeGrafter"/>
</dbReference>
<feature type="domain" description="CBS" evidence="10">
    <location>
        <begin position="687"/>
        <end position="728"/>
    </location>
</feature>
<keyword evidence="5" id="KW-0406">Ion transport</keyword>
<dbReference type="PRINTS" id="PR00762">
    <property type="entry name" value="CLCHANNEL"/>
</dbReference>
<dbReference type="OrthoDB" id="44789at2759"/>
<comment type="caution">
    <text evidence="11">The sequence shown here is derived from an EMBL/GenBank/DDBJ whole genome shotgun (WGS) entry which is preliminary data.</text>
</comment>
<evidence type="ECO:0000256" key="3">
    <source>
        <dbReference type="ARBA" id="ARBA00022692"/>
    </source>
</evidence>
<keyword evidence="2" id="KW-0813">Transport</keyword>
<dbReference type="GO" id="GO:0005769">
    <property type="term" value="C:early endosome"/>
    <property type="evidence" value="ECO:0007669"/>
    <property type="project" value="TreeGrafter"/>
</dbReference>
<dbReference type="PANTHER" id="PTHR45711:SF6">
    <property type="entry name" value="CHLORIDE CHANNEL PROTEIN"/>
    <property type="match status" value="1"/>
</dbReference>
<dbReference type="Proteomes" id="UP000886523">
    <property type="component" value="Unassembled WGS sequence"/>
</dbReference>
<sequence>MAPSPGGPPPLRTFSEDWANTGEWEDHTPAKHSPLEEPDLVALDELSEAMGPPPRKQYAQGSTIGDYRLYWLHEQAIDRGLKEYVRALPAAPRLLVSLKDVFQLLFIVTTTGIGVGVTGAILDILVHWLNDLRQGRCGNGFMYNEISCCSGLDPGELCTQWRTWSQWFGIISIAGQSFLQALAYILLAIAYSAAAAILVKSYAPYAFHTGIPEIKSILNGYVLDAFLGPWTLLIKALGLALAVASGLSLGKEGPMVHVSCCMAALSAGLFPSFGKNELRKRLVLSAAAAAGVSVAFGSPLGGILFGLEELDLFSNEHLIWTAFVTSSPYNIMDPFGTGKLVLFEISAGGTSWRAFELVPWLAIGAIGGVLGSLFIRLNIKVAVHRQKSVLGDWPVVEVIIVSAGTAIISFVVANLFKDCVSNVDYLGLCNGNAVWSITLLVMTAGLKFLLTVWTFGMKVPAGVFLPSLAIGASLGRAIGLLIQAWHRTNPTAWVFTSCPPEGDCISPGFYAVIGAAAMLGGVTRMTSSYPILTGALSHVLPIMIAVMVSKWVGDSLSVGGIYVAWIGLHDYPFLPNSEFRDKGETAADLMRPVMELETINGRKTTLSVLESHVRASIHKGFPVIVDDMLLGYITRESLTRAIEPLLTSPTLDGETVDGDSVVCTFLPKQANGIDLSSSLERTSMRLRQETPLEVVVRIFQSLNIPYVLFTSHGKLAGIMTRRDVMRLMSTGFEFIGVLDDPELERSRT</sequence>
<feature type="transmembrane region" description="Helical" evidence="9">
    <location>
        <begin position="433"/>
        <end position="456"/>
    </location>
</feature>
<reference evidence="11" key="1">
    <citation type="journal article" date="2020" name="Nat. Commun.">
        <title>Large-scale genome sequencing of mycorrhizal fungi provides insights into the early evolution of symbiotic traits.</title>
        <authorList>
            <person name="Miyauchi S."/>
            <person name="Kiss E."/>
            <person name="Kuo A."/>
            <person name="Drula E."/>
            <person name="Kohler A."/>
            <person name="Sanchez-Garcia M."/>
            <person name="Morin E."/>
            <person name="Andreopoulos B."/>
            <person name="Barry K.W."/>
            <person name="Bonito G."/>
            <person name="Buee M."/>
            <person name="Carver A."/>
            <person name="Chen C."/>
            <person name="Cichocki N."/>
            <person name="Clum A."/>
            <person name="Culley D."/>
            <person name="Crous P.W."/>
            <person name="Fauchery L."/>
            <person name="Girlanda M."/>
            <person name="Hayes R.D."/>
            <person name="Keri Z."/>
            <person name="LaButti K."/>
            <person name="Lipzen A."/>
            <person name="Lombard V."/>
            <person name="Magnuson J."/>
            <person name="Maillard F."/>
            <person name="Murat C."/>
            <person name="Nolan M."/>
            <person name="Ohm R.A."/>
            <person name="Pangilinan J."/>
            <person name="Pereira M.F."/>
            <person name="Perotto S."/>
            <person name="Peter M."/>
            <person name="Pfister S."/>
            <person name="Riley R."/>
            <person name="Sitrit Y."/>
            <person name="Stielow J.B."/>
            <person name="Szollosi G."/>
            <person name="Zifcakova L."/>
            <person name="Stursova M."/>
            <person name="Spatafora J.W."/>
            <person name="Tedersoo L."/>
            <person name="Vaario L.M."/>
            <person name="Yamada A."/>
            <person name="Yan M."/>
            <person name="Wang P."/>
            <person name="Xu J."/>
            <person name="Bruns T."/>
            <person name="Baldrian P."/>
            <person name="Vilgalys R."/>
            <person name="Dunand C."/>
            <person name="Henrissat B."/>
            <person name="Grigoriev I.V."/>
            <person name="Hibbett D."/>
            <person name="Nagy L.G."/>
            <person name="Martin F.M."/>
        </authorList>
    </citation>
    <scope>NUCLEOTIDE SEQUENCE</scope>
    <source>
        <strain evidence="11">UP504</strain>
    </source>
</reference>
<name>A0A9P6DMP2_9AGAM</name>
<dbReference type="EMBL" id="MU129064">
    <property type="protein sequence ID" value="KAF9508161.1"/>
    <property type="molecule type" value="Genomic_DNA"/>
</dbReference>
<comment type="subcellular location">
    <subcellularLocation>
        <location evidence="1">Membrane</location>
        <topology evidence="1">Multi-pass membrane protein</topology>
    </subcellularLocation>
</comment>
<evidence type="ECO:0000259" key="10">
    <source>
        <dbReference type="Pfam" id="PF00571"/>
    </source>
</evidence>
<dbReference type="Pfam" id="PF00654">
    <property type="entry name" value="Voltage_CLC"/>
    <property type="match status" value="1"/>
</dbReference>
<dbReference type="Pfam" id="PF00571">
    <property type="entry name" value="CBS"/>
    <property type="match status" value="1"/>
</dbReference>
<dbReference type="InterPro" id="IPR000644">
    <property type="entry name" value="CBS_dom"/>
</dbReference>
<evidence type="ECO:0000313" key="11">
    <source>
        <dbReference type="EMBL" id="KAF9508161.1"/>
    </source>
</evidence>
<dbReference type="Gene3D" id="3.90.1280.20">
    <property type="match status" value="1"/>
</dbReference>
<feature type="transmembrane region" description="Helical" evidence="9">
    <location>
        <begin position="505"/>
        <end position="522"/>
    </location>
</feature>
<dbReference type="InterPro" id="IPR046342">
    <property type="entry name" value="CBS_dom_sf"/>
</dbReference>
<feature type="transmembrane region" description="Helical" evidence="9">
    <location>
        <begin position="463"/>
        <end position="485"/>
    </location>
</feature>
<proteinExistence type="predicted"/>
<accession>A0A9P6DMP2</accession>
<feature type="region of interest" description="Disordered" evidence="8">
    <location>
        <begin position="1"/>
        <end position="37"/>
    </location>
</feature>